<name>A0A5E4B4N2_MARMO</name>
<evidence type="ECO:0000313" key="2">
    <source>
        <dbReference type="EMBL" id="VTJ64305.1"/>
    </source>
</evidence>
<evidence type="ECO:0000313" key="3">
    <source>
        <dbReference type="Proteomes" id="UP000335636"/>
    </source>
</evidence>
<reference evidence="2 3" key="1">
    <citation type="submission" date="2019-04" db="EMBL/GenBank/DDBJ databases">
        <authorList>
            <person name="Alioto T."/>
            <person name="Alioto T."/>
        </authorList>
    </citation>
    <scope>NUCLEOTIDE SEQUENCE [LARGE SCALE GENOMIC DNA]</scope>
</reference>
<dbReference type="EMBL" id="WJEC01001139">
    <property type="protein sequence ID" value="KAF7479585.1"/>
    <property type="molecule type" value="Genomic_DNA"/>
</dbReference>
<dbReference type="Proteomes" id="UP000335636">
    <property type="component" value="Unassembled WGS sequence"/>
</dbReference>
<protein>
    <submittedName>
        <fullName evidence="2">Uncharacterized protein</fullName>
    </submittedName>
</protein>
<accession>A0A5E4B4N2</accession>
<dbReference type="AlphaFoldDB" id="A0A5E4B4N2"/>
<dbReference type="Proteomes" id="UP000662637">
    <property type="component" value="Unassembled WGS sequence"/>
</dbReference>
<keyword evidence="3" id="KW-1185">Reference proteome</keyword>
<dbReference type="EMBL" id="CABDUW010000262">
    <property type="protein sequence ID" value="VTJ64305.1"/>
    <property type="molecule type" value="Genomic_DNA"/>
</dbReference>
<reference evidence="1" key="2">
    <citation type="submission" date="2020-08" db="EMBL/GenBank/DDBJ databases">
        <authorList>
            <person name="Shumante A."/>
            <person name="Zimin A.V."/>
            <person name="Puiu D."/>
            <person name="Salzberg S.L."/>
        </authorList>
    </citation>
    <scope>NUCLEOTIDE SEQUENCE</scope>
    <source>
        <strain evidence="1">WC2-LM</strain>
        <tissue evidence="1">Liver</tissue>
    </source>
</reference>
<sequence>MCVPLLDELRRNVALWPNAISSSHTREGKPCPHGRRFRGPCSCPLHLPPPPSVPLCPPLAISAEGGGGWRLVCTFLSFMVRFGYFAAHPKRYNLSPNPLLLLFFND</sequence>
<organism evidence="2 3">
    <name type="scientific">Marmota monax</name>
    <name type="common">Woodchuck</name>
    <dbReference type="NCBI Taxonomy" id="9995"/>
    <lineage>
        <taxon>Eukaryota</taxon>
        <taxon>Metazoa</taxon>
        <taxon>Chordata</taxon>
        <taxon>Craniata</taxon>
        <taxon>Vertebrata</taxon>
        <taxon>Euteleostomi</taxon>
        <taxon>Mammalia</taxon>
        <taxon>Eutheria</taxon>
        <taxon>Euarchontoglires</taxon>
        <taxon>Glires</taxon>
        <taxon>Rodentia</taxon>
        <taxon>Sciuromorpha</taxon>
        <taxon>Sciuridae</taxon>
        <taxon>Xerinae</taxon>
        <taxon>Marmotini</taxon>
        <taxon>Marmota</taxon>
    </lineage>
</organism>
<gene>
    <name evidence="1" type="ORF">GHT09_009206</name>
    <name evidence="2" type="ORF">MONAX_5E023151</name>
</gene>
<evidence type="ECO:0000313" key="1">
    <source>
        <dbReference type="EMBL" id="KAF7479585.1"/>
    </source>
</evidence>
<proteinExistence type="predicted"/>